<accession>A0A8J7Q3V5</accession>
<dbReference type="PROSITE" id="PS51257">
    <property type="entry name" value="PROKAR_LIPOPROTEIN"/>
    <property type="match status" value="1"/>
</dbReference>
<gene>
    <name evidence="3" type="ORF">J3U88_01805</name>
</gene>
<proteinExistence type="predicted"/>
<protein>
    <recommendedName>
        <fullName evidence="5">Lipoprotein</fullName>
    </recommendedName>
</protein>
<evidence type="ECO:0008006" key="5">
    <source>
        <dbReference type="Google" id="ProtNLM"/>
    </source>
</evidence>
<dbReference type="Proteomes" id="UP000664417">
    <property type="component" value="Unassembled WGS sequence"/>
</dbReference>
<feature type="region of interest" description="Disordered" evidence="1">
    <location>
        <begin position="27"/>
        <end position="65"/>
    </location>
</feature>
<comment type="caution">
    <text evidence="3">The sequence shown here is derived from an EMBL/GenBank/DDBJ whole genome shotgun (WGS) entry which is preliminary data.</text>
</comment>
<evidence type="ECO:0000256" key="2">
    <source>
        <dbReference type="SAM" id="SignalP"/>
    </source>
</evidence>
<name>A0A8J7Q3V5_9BACT</name>
<feature type="compositionally biased region" description="Basic and acidic residues" evidence="1">
    <location>
        <begin position="48"/>
        <end position="65"/>
    </location>
</feature>
<organism evidence="3 4">
    <name type="scientific">Acanthopleuribacter pedis</name>
    <dbReference type="NCBI Taxonomy" id="442870"/>
    <lineage>
        <taxon>Bacteria</taxon>
        <taxon>Pseudomonadati</taxon>
        <taxon>Acidobacteriota</taxon>
        <taxon>Holophagae</taxon>
        <taxon>Acanthopleuribacterales</taxon>
        <taxon>Acanthopleuribacteraceae</taxon>
        <taxon>Acanthopleuribacter</taxon>
    </lineage>
</organism>
<evidence type="ECO:0000256" key="1">
    <source>
        <dbReference type="SAM" id="MobiDB-lite"/>
    </source>
</evidence>
<keyword evidence="2" id="KW-0732">Signal</keyword>
<keyword evidence="4" id="KW-1185">Reference proteome</keyword>
<feature type="compositionally biased region" description="Low complexity" evidence="1">
    <location>
        <begin position="27"/>
        <end position="44"/>
    </location>
</feature>
<dbReference type="RefSeq" id="WP_207856409.1">
    <property type="nucleotide sequence ID" value="NZ_JAFREP010000001.1"/>
</dbReference>
<evidence type="ECO:0000313" key="3">
    <source>
        <dbReference type="EMBL" id="MBO1317176.1"/>
    </source>
</evidence>
<feature type="signal peptide" evidence="2">
    <location>
        <begin position="1"/>
        <end position="17"/>
    </location>
</feature>
<sequence>MTKTLYLFILAALISCAAEKPQAAAAKNNNEPAATTQTTASTQAEQKVTVHPEHSDQPRDKVSIRNEQAIKESLKITLINKETGELRLARPDEIDLEIKEGERFNLVPEDPNKQVHIQELNLRDANGKKVKINLDRVTLIEYWNEDAMGTNQFWGKMREFEKKYADSDEIQILSIYHNPVYSGRETVAFGNQVVKRFEQPKNLYFDTLAVLPDQMYVPGGVSYLLIDHRRQMTHAGRGGFPACEQVFEAVDNALKFQRAVNPVETVTVNGVPNQ</sequence>
<feature type="chain" id="PRO_5035232769" description="Lipoprotein" evidence="2">
    <location>
        <begin position="18"/>
        <end position="274"/>
    </location>
</feature>
<dbReference type="AlphaFoldDB" id="A0A8J7Q3V5"/>
<dbReference type="EMBL" id="JAFREP010000001">
    <property type="protein sequence ID" value="MBO1317176.1"/>
    <property type="molecule type" value="Genomic_DNA"/>
</dbReference>
<reference evidence="3" key="1">
    <citation type="submission" date="2021-03" db="EMBL/GenBank/DDBJ databases">
        <authorList>
            <person name="Wang G."/>
        </authorList>
    </citation>
    <scope>NUCLEOTIDE SEQUENCE</scope>
    <source>
        <strain evidence="3">KCTC 12899</strain>
    </source>
</reference>
<evidence type="ECO:0000313" key="4">
    <source>
        <dbReference type="Proteomes" id="UP000664417"/>
    </source>
</evidence>
<dbReference type="Gene3D" id="3.40.30.10">
    <property type="entry name" value="Glutaredoxin"/>
    <property type="match status" value="1"/>
</dbReference>